<evidence type="ECO:0000313" key="3">
    <source>
        <dbReference type="Proteomes" id="UP000616837"/>
    </source>
</evidence>
<protein>
    <submittedName>
        <fullName evidence="2">Type II secretion system protein</fullName>
    </submittedName>
</protein>
<keyword evidence="1" id="KW-0472">Membrane</keyword>
<gene>
    <name evidence="2" type="ORF">H9564_04445</name>
</gene>
<name>A0ABR8PCE9_9LACO</name>
<feature type="transmembrane region" description="Helical" evidence="1">
    <location>
        <begin position="9"/>
        <end position="30"/>
    </location>
</feature>
<proteinExistence type="predicted"/>
<dbReference type="EMBL" id="JACSQW010000008">
    <property type="protein sequence ID" value="MBD7894966.1"/>
    <property type="molecule type" value="Genomic_DNA"/>
</dbReference>
<comment type="caution">
    <text evidence="2">The sequence shown here is derived from an EMBL/GenBank/DDBJ whole genome shotgun (WGS) entry which is preliminary data.</text>
</comment>
<reference evidence="2 3" key="1">
    <citation type="submission" date="2020-08" db="EMBL/GenBank/DDBJ databases">
        <title>A Genomic Blueprint of the Chicken Gut Microbiome.</title>
        <authorList>
            <person name="Gilroy R."/>
            <person name="Ravi A."/>
            <person name="Getino M."/>
            <person name="Pursley I."/>
            <person name="Horton D.L."/>
            <person name="Alikhan N.-F."/>
            <person name="Baker D."/>
            <person name="Gharbi K."/>
            <person name="Hall N."/>
            <person name="Watson M."/>
            <person name="Adriaenssens E.M."/>
            <person name="Foster-Nyarko E."/>
            <person name="Jarju S."/>
            <person name="Secka A."/>
            <person name="Antonio M."/>
            <person name="Oren A."/>
            <person name="Chaudhuri R."/>
            <person name="La Ragione R.M."/>
            <person name="Hildebrand F."/>
            <person name="Pallen M.J."/>
        </authorList>
    </citation>
    <scope>NUCLEOTIDE SEQUENCE [LARGE SCALE GENOMIC DNA]</scope>
    <source>
        <strain evidence="2 3">Sa3CUN2</strain>
    </source>
</reference>
<dbReference type="Proteomes" id="UP000616837">
    <property type="component" value="Unassembled WGS sequence"/>
</dbReference>
<dbReference type="RefSeq" id="WP_191684310.1">
    <property type="nucleotide sequence ID" value="NZ_JACSQW010000008.1"/>
</dbReference>
<keyword evidence="1" id="KW-0812">Transmembrane</keyword>
<evidence type="ECO:0000313" key="2">
    <source>
        <dbReference type="EMBL" id="MBD7894966.1"/>
    </source>
</evidence>
<evidence type="ECO:0000256" key="1">
    <source>
        <dbReference type="SAM" id="Phobius"/>
    </source>
</evidence>
<accession>A0ABR8PCE9</accession>
<keyword evidence="3" id="KW-1185">Reference proteome</keyword>
<sequence>MKQGKHKAFILADSLVALTIISLSITFTLVSHECLIQQRKRQQVDLVASRIAKEATDELVATNRPVFIRQNEFSAVASRKDVKVYRYRQLIFEVTR</sequence>
<keyword evidence="1" id="KW-1133">Transmembrane helix</keyword>
<organism evidence="2 3">
    <name type="scientific">Limosilactobacillus avistercoris</name>
    <dbReference type="NCBI Taxonomy" id="2762243"/>
    <lineage>
        <taxon>Bacteria</taxon>
        <taxon>Bacillati</taxon>
        <taxon>Bacillota</taxon>
        <taxon>Bacilli</taxon>
        <taxon>Lactobacillales</taxon>
        <taxon>Lactobacillaceae</taxon>
        <taxon>Limosilactobacillus</taxon>
    </lineage>
</organism>